<evidence type="ECO:0000256" key="1">
    <source>
        <dbReference type="ARBA" id="ARBA00009995"/>
    </source>
</evidence>
<dbReference type="InterPro" id="IPR050271">
    <property type="entry name" value="UDP-glycosyltransferase"/>
</dbReference>
<gene>
    <name evidence="7" type="ORF">DdX_10217</name>
</gene>
<keyword evidence="4 7" id="KW-0808">Transferase</keyword>
<keyword evidence="6" id="KW-1133">Transmembrane helix</keyword>
<dbReference type="CDD" id="cd03784">
    <property type="entry name" value="GT1_Gtf-like"/>
    <property type="match status" value="1"/>
</dbReference>
<evidence type="ECO:0000256" key="6">
    <source>
        <dbReference type="SAM" id="Phobius"/>
    </source>
</evidence>
<evidence type="ECO:0000256" key="3">
    <source>
        <dbReference type="ARBA" id="ARBA00022676"/>
    </source>
</evidence>
<dbReference type="SUPFAM" id="SSF53756">
    <property type="entry name" value="UDP-Glycosyltransferase/glycogen phosphorylase"/>
    <property type="match status" value="1"/>
</dbReference>
<dbReference type="GO" id="GO:0015020">
    <property type="term" value="F:glucuronosyltransferase activity"/>
    <property type="evidence" value="ECO:0007669"/>
    <property type="project" value="UniProtKB-EC"/>
</dbReference>
<keyword evidence="6" id="KW-0472">Membrane</keyword>
<dbReference type="PANTHER" id="PTHR48043:SF143">
    <property type="entry name" value="UDP-GLUCURONOSYLTRANSFERASE"/>
    <property type="match status" value="1"/>
</dbReference>
<dbReference type="Pfam" id="PF00201">
    <property type="entry name" value="UDPGT"/>
    <property type="match status" value="1"/>
</dbReference>
<comment type="catalytic activity">
    <reaction evidence="5">
        <text>glucuronate acceptor + UDP-alpha-D-glucuronate = acceptor beta-D-glucuronoside + UDP + H(+)</text>
        <dbReference type="Rhea" id="RHEA:21032"/>
        <dbReference type="ChEBI" id="CHEBI:15378"/>
        <dbReference type="ChEBI" id="CHEBI:58052"/>
        <dbReference type="ChEBI" id="CHEBI:58223"/>
        <dbReference type="ChEBI" id="CHEBI:132367"/>
        <dbReference type="ChEBI" id="CHEBI:132368"/>
        <dbReference type="EC" id="2.4.1.17"/>
    </reaction>
</comment>
<accession>A0AAD4N347</accession>
<dbReference type="EC" id="2.4.1.17" evidence="2"/>
<keyword evidence="6" id="KW-0812">Transmembrane</keyword>
<reference evidence="7" key="1">
    <citation type="submission" date="2022-01" db="EMBL/GenBank/DDBJ databases">
        <title>Genome Sequence Resource for Two Populations of Ditylenchus destructor, the Migratory Endoparasitic Phytonematode.</title>
        <authorList>
            <person name="Zhang H."/>
            <person name="Lin R."/>
            <person name="Xie B."/>
        </authorList>
    </citation>
    <scope>NUCLEOTIDE SEQUENCE</scope>
    <source>
        <strain evidence="7">BazhouSP</strain>
    </source>
</reference>
<evidence type="ECO:0000256" key="2">
    <source>
        <dbReference type="ARBA" id="ARBA00012544"/>
    </source>
</evidence>
<evidence type="ECO:0000256" key="4">
    <source>
        <dbReference type="ARBA" id="ARBA00022679"/>
    </source>
</evidence>
<keyword evidence="8" id="KW-1185">Reference proteome</keyword>
<sequence length="556" mass="62649">MLLHPAYALILILCCVGSLGYKILVFSPTLTRSHMILNGKVADTLAADGHDVTVLEIEFFVNSKAIESTKLAKRWIIDGPFVEKNLHEKQNIGARSFQMVNMLQKIMAIGFFQKFLNKACQNFLNEPGIIEKLKAEKFDVFIGYQLNLCGSALSRAVDIPIHILLVSCPIQEHVSSILGLPFQTSYVPTLFHSDFSDKMTYWERMNNFLLATGAQYSFMVATSGVTRMFREKFGGDFPDAIDIVKDSPFILVNVDEFVDFPRTTFHHVVYIGGLGLPDTTAKEIQEPYRSELEKGKSGVVFFSLGSAVDTKFLDDSFMQNVFAAFAALPDYHFIVKFDKHDNNSLLQSKTLSNVFPTSWAPQTDILAHPRVKLFISHCGYNSLLESARSGMPVLCVGFFADQMRNGRVAERNGWGLTFDKLKLLKGHTEFLARIQELLSNATYSVQAKRTEKLVKSKPTSAEERLTKSFRFLELNGGRLPELLPEGRNLSSIAYYNFDVILGLIMIATLIIVLLVALLRLCARAICLWKVYFVVGKQFWKLKSKVEGEKEEHLKSN</sequence>
<organism evidence="7 8">
    <name type="scientific">Ditylenchus destructor</name>
    <dbReference type="NCBI Taxonomy" id="166010"/>
    <lineage>
        <taxon>Eukaryota</taxon>
        <taxon>Metazoa</taxon>
        <taxon>Ecdysozoa</taxon>
        <taxon>Nematoda</taxon>
        <taxon>Chromadorea</taxon>
        <taxon>Rhabditida</taxon>
        <taxon>Tylenchina</taxon>
        <taxon>Tylenchomorpha</taxon>
        <taxon>Sphaerularioidea</taxon>
        <taxon>Anguinidae</taxon>
        <taxon>Anguininae</taxon>
        <taxon>Ditylenchus</taxon>
    </lineage>
</organism>
<dbReference type="PANTHER" id="PTHR48043">
    <property type="entry name" value="EG:EG0003.4 PROTEIN-RELATED"/>
    <property type="match status" value="1"/>
</dbReference>
<evidence type="ECO:0000313" key="8">
    <source>
        <dbReference type="Proteomes" id="UP001201812"/>
    </source>
</evidence>
<evidence type="ECO:0000313" key="7">
    <source>
        <dbReference type="EMBL" id="KAI1711339.1"/>
    </source>
</evidence>
<keyword evidence="3" id="KW-0328">Glycosyltransferase</keyword>
<comment type="caution">
    <text evidence="7">The sequence shown here is derived from an EMBL/GenBank/DDBJ whole genome shotgun (WGS) entry which is preliminary data.</text>
</comment>
<dbReference type="Gene3D" id="3.40.50.2000">
    <property type="entry name" value="Glycogen Phosphorylase B"/>
    <property type="match status" value="2"/>
</dbReference>
<dbReference type="EMBL" id="JAKKPZ010000022">
    <property type="protein sequence ID" value="KAI1711339.1"/>
    <property type="molecule type" value="Genomic_DNA"/>
</dbReference>
<dbReference type="Proteomes" id="UP001201812">
    <property type="component" value="Unassembled WGS sequence"/>
</dbReference>
<protein>
    <recommendedName>
        <fullName evidence="2">glucuronosyltransferase</fullName>
        <ecNumber evidence="2">2.4.1.17</ecNumber>
    </recommendedName>
</protein>
<dbReference type="FunFam" id="3.40.50.2000:FF:000021">
    <property type="entry name" value="UDP-glucuronosyltransferase"/>
    <property type="match status" value="1"/>
</dbReference>
<proteinExistence type="inferred from homology"/>
<comment type="similarity">
    <text evidence="1">Belongs to the UDP-glycosyltransferase family.</text>
</comment>
<dbReference type="InterPro" id="IPR002213">
    <property type="entry name" value="UDP_glucos_trans"/>
</dbReference>
<evidence type="ECO:0000256" key="5">
    <source>
        <dbReference type="ARBA" id="ARBA00047475"/>
    </source>
</evidence>
<feature type="transmembrane region" description="Helical" evidence="6">
    <location>
        <begin position="499"/>
        <end position="522"/>
    </location>
</feature>
<dbReference type="AlphaFoldDB" id="A0AAD4N347"/>
<name>A0AAD4N347_9BILA</name>